<evidence type="ECO:0008006" key="6">
    <source>
        <dbReference type="Google" id="ProtNLM"/>
    </source>
</evidence>
<comment type="caution">
    <text evidence="4">The sequence shown here is derived from an EMBL/GenBank/DDBJ whole genome shotgun (WGS) entry which is preliminary data.</text>
</comment>
<proteinExistence type="inferred from homology"/>
<evidence type="ECO:0000256" key="1">
    <source>
        <dbReference type="ARBA" id="ARBA00022987"/>
    </source>
</evidence>
<dbReference type="InterPro" id="IPR009430">
    <property type="entry name" value="GvpL/GvpF"/>
</dbReference>
<dbReference type="RefSeq" id="WP_043122604.1">
    <property type="nucleotide sequence ID" value="NZ_JTDL01000098.1"/>
</dbReference>
<comment type="subcellular location">
    <subcellularLocation>
        <location evidence="2">Gas vesicle</location>
    </subcellularLocation>
</comment>
<accession>A0A0B2AP19</accession>
<organism evidence="4 5">
    <name type="scientific">Sinomonas humi</name>
    <dbReference type="NCBI Taxonomy" id="1338436"/>
    <lineage>
        <taxon>Bacteria</taxon>
        <taxon>Bacillati</taxon>
        <taxon>Actinomycetota</taxon>
        <taxon>Actinomycetes</taxon>
        <taxon>Micrococcales</taxon>
        <taxon>Micrococcaceae</taxon>
        <taxon>Sinomonas</taxon>
    </lineage>
</organism>
<dbReference type="Proteomes" id="UP000030982">
    <property type="component" value="Unassembled WGS sequence"/>
</dbReference>
<name>A0A0B2AP19_9MICC</name>
<dbReference type="GO" id="GO:0031412">
    <property type="term" value="P:gas vesicle organization"/>
    <property type="evidence" value="ECO:0007669"/>
    <property type="project" value="InterPro"/>
</dbReference>
<evidence type="ECO:0000256" key="3">
    <source>
        <dbReference type="ARBA" id="ARBA00035643"/>
    </source>
</evidence>
<protein>
    <recommendedName>
        <fullName evidence="6">Gas vesicle protein GvpFL</fullName>
    </recommendedName>
</protein>
<reference evidence="4 5" key="1">
    <citation type="submission" date="2014-09" db="EMBL/GenBank/DDBJ databases">
        <title>Genome sequence of Sinomonas sp. MUSC 117.</title>
        <authorList>
            <person name="Lee L.-H."/>
        </authorList>
    </citation>
    <scope>NUCLEOTIDE SEQUENCE [LARGE SCALE GENOMIC DNA]</scope>
    <source>
        <strain evidence="4 5">MUSC 117</strain>
    </source>
</reference>
<dbReference type="PANTHER" id="PTHR36852">
    <property type="entry name" value="PROTEIN GVPL 2"/>
    <property type="match status" value="1"/>
</dbReference>
<dbReference type="AlphaFoldDB" id="A0A0B2AP19"/>
<dbReference type="EMBL" id="JTDL01000098">
    <property type="protein sequence ID" value="KHL03568.1"/>
    <property type="molecule type" value="Genomic_DNA"/>
</dbReference>
<dbReference type="PANTHER" id="PTHR36852:SF1">
    <property type="entry name" value="PROTEIN GVPL 2"/>
    <property type="match status" value="1"/>
</dbReference>
<comment type="similarity">
    <text evidence="3">Belongs to the gas vesicle GvpF/GvpL family.</text>
</comment>
<sequence>MENPSEISTNLYVYGVVPAEAEIPRLTGLRGEEIVTVPSEAHAALVSPLPDPETIGTPDDLMAHSSVLDQIAATAPVLPMVFGTVVPNAETLTDEVLDPQYGLYEENLRRIGDAAQFSLQARFVRDAVLAELINEEPEIASLREAIYGTSEDETRNERIRLGELIVQGLQRKAADEAPRIRSALEPLARETVEREASQAEDVLDLAVLVERPRQAEFEQTAEALAQEGAGRITFRLIGPQAPYDFTGEV</sequence>
<dbReference type="GO" id="GO:0031411">
    <property type="term" value="C:gas vesicle"/>
    <property type="evidence" value="ECO:0007669"/>
    <property type="project" value="UniProtKB-SubCell"/>
</dbReference>
<keyword evidence="1" id="KW-0304">Gas vesicle</keyword>
<evidence type="ECO:0000313" key="5">
    <source>
        <dbReference type="Proteomes" id="UP000030982"/>
    </source>
</evidence>
<dbReference type="OrthoDB" id="4864106at2"/>
<evidence type="ECO:0000256" key="2">
    <source>
        <dbReference type="ARBA" id="ARBA00035108"/>
    </source>
</evidence>
<dbReference type="Pfam" id="PF06386">
    <property type="entry name" value="GvpL_GvpF"/>
    <property type="match status" value="1"/>
</dbReference>
<gene>
    <name evidence="4" type="ORF">LK10_09190</name>
</gene>
<dbReference type="STRING" id="1338436.LK10_09190"/>
<keyword evidence="5" id="KW-1185">Reference proteome</keyword>
<evidence type="ECO:0000313" key="4">
    <source>
        <dbReference type="EMBL" id="KHL03568.1"/>
    </source>
</evidence>